<keyword evidence="1" id="KW-0812">Transmembrane</keyword>
<name>A0A1G8G3W3_9FLAO</name>
<keyword evidence="3" id="KW-1185">Reference proteome</keyword>
<protein>
    <recommendedName>
        <fullName evidence="4">DUF4350 domain-containing protein</fullName>
    </recommendedName>
</protein>
<evidence type="ECO:0000256" key="1">
    <source>
        <dbReference type="SAM" id="Phobius"/>
    </source>
</evidence>
<accession>A0A1G8G3W3</accession>
<dbReference type="RefSeq" id="WP_090410036.1">
    <property type="nucleotide sequence ID" value="NZ_FNDQ01000022.1"/>
</dbReference>
<evidence type="ECO:0000313" key="2">
    <source>
        <dbReference type="EMBL" id="SDH89049.1"/>
    </source>
</evidence>
<evidence type="ECO:0000313" key="3">
    <source>
        <dbReference type="Proteomes" id="UP000243588"/>
    </source>
</evidence>
<dbReference type="STRING" id="702745.SAMN05421818_12226"/>
<reference evidence="3" key="1">
    <citation type="submission" date="2016-10" db="EMBL/GenBank/DDBJ databases">
        <authorList>
            <person name="Varghese N."/>
            <person name="Submissions S."/>
        </authorList>
    </citation>
    <scope>NUCLEOTIDE SEQUENCE [LARGE SCALE GENOMIC DNA]</scope>
    <source>
        <strain evidence="3">DSM 23313</strain>
    </source>
</reference>
<dbReference type="EMBL" id="FNDQ01000022">
    <property type="protein sequence ID" value="SDH89049.1"/>
    <property type="molecule type" value="Genomic_DNA"/>
</dbReference>
<sequence>MKNSINKFIFFFFVILGFIYFIESSRKPPINWTETYSNVDKIPYGLYVLDKEIDKLLDNRTAVTRITDNMYNFFAEKATDSITSAAVISIKGYEYISEHSMSDIEDYVAYGNTVLIFQKYIDGIRGLETMSMKKRYENYALTEDINLSVSLTNKNLTSYSFILDNPTFRYFDMSEELKETAEVLGYSKIKGEKFPNLIRIPIGKGFLILGTEPAMFTNYNMLKSNNHIYIAGVLSYIPKGDLFFSVTKIAGDEKYISNSMLRFILNNPALKWMWYFFLISLIVFVLFTAKRKQRVIPIIKPLSNTTVDFTKTVSNLYLQNKDYEDLINKSIIYTLEKIRRKYWIDTTKLNKQFILDLHAKTGKDKQDIKQFVSFVEQFKATPNSASEAQLVALNKIIEKIID</sequence>
<keyword evidence="1" id="KW-0472">Membrane</keyword>
<dbReference type="Proteomes" id="UP000243588">
    <property type="component" value="Unassembled WGS sequence"/>
</dbReference>
<organism evidence="2 3">
    <name type="scientific">Myroides phaeus</name>
    <dbReference type="NCBI Taxonomy" id="702745"/>
    <lineage>
        <taxon>Bacteria</taxon>
        <taxon>Pseudomonadati</taxon>
        <taxon>Bacteroidota</taxon>
        <taxon>Flavobacteriia</taxon>
        <taxon>Flavobacteriales</taxon>
        <taxon>Flavobacteriaceae</taxon>
        <taxon>Myroides</taxon>
    </lineage>
</organism>
<feature type="transmembrane region" description="Helical" evidence="1">
    <location>
        <begin position="272"/>
        <end position="289"/>
    </location>
</feature>
<gene>
    <name evidence="2" type="ORF">SAMN05421818_12226</name>
</gene>
<proteinExistence type="predicted"/>
<evidence type="ECO:0008006" key="4">
    <source>
        <dbReference type="Google" id="ProtNLM"/>
    </source>
</evidence>
<dbReference type="AlphaFoldDB" id="A0A1G8G3W3"/>
<keyword evidence="1" id="KW-1133">Transmembrane helix</keyword>